<organism evidence="1 2">
    <name type="scientific">Brachionus plicatilis</name>
    <name type="common">Marine rotifer</name>
    <name type="synonym">Brachionus muelleri</name>
    <dbReference type="NCBI Taxonomy" id="10195"/>
    <lineage>
        <taxon>Eukaryota</taxon>
        <taxon>Metazoa</taxon>
        <taxon>Spiralia</taxon>
        <taxon>Gnathifera</taxon>
        <taxon>Rotifera</taxon>
        <taxon>Eurotatoria</taxon>
        <taxon>Monogononta</taxon>
        <taxon>Pseudotrocha</taxon>
        <taxon>Ploima</taxon>
        <taxon>Brachionidae</taxon>
        <taxon>Brachionus</taxon>
    </lineage>
</organism>
<proteinExistence type="predicted"/>
<comment type="caution">
    <text evidence="1">The sequence shown here is derived from an EMBL/GenBank/DDBJ whole genome shotgun (WGS) entry which is preliminary data.</text>
</comment>
<evidence type="ECO:0000313" key="2">
    <source>
        <dbReference type="Proteomes" id="UP000276133"/>
    </source>
</evidence>
<dbReference type="EMBL" id="REGN01001429">
    <property type="protein sequence ID" value="RNA34709.1"/>
    <property type="molecule type" value="Genomic_DNA"/>
</dbReference>
<keyword evidence="2" id="KW-1185">Reference proteome</keyword>
<gene>
    <name evidence="1" type="ORF">BpHYR1_014517</name>
</gene>
<dbReference type="AlphaFoldDB" id="A0A3M7SG59"/>
<dbReference type="Proteomes" id="UP000276133">
    <property type="component" value="Unassembled WGS sequence"/>
</dbReference>
<accession>A0A3M7SG59</accession>
<reference evidence="1 2" key="1">
    <citation type="journal article" date="2018" name="Sci. Rep.">
        <title>Genomic signatures of local adaptation to the degree of environmental predictability in rotifers.</title>
        <authorList>
            <person name="Franch-Gras L."/>
            <person name="Hahn C."/>
            <person name="Garcia-Roger E.M."/>
            <person name="Carmona M.J."/>
            <person name="Serra M."/>
            <person name="Gomez A."/>
        </authorList>
    </citation>
    <scope>NUCLEOTIDE SEQUENCE [LARGE SCALE GENOMIC DNA]</scope>
    <source>
        <strain evidence="1">HYR1</strain>
    </source>
</reference>
<sequence length="71" mass="8016">MVSISSNDSFWSSFRIVAFMYFNNSDINGKSSWSTRSIALSFSAVMKLASAPFSKRILFEKFNFLPLISSC</sequence>
<protein>
    <submittedName>
        <fullName evidence="1">Uncharacterized protein</fullName>
    </submittedName>
</protein>
<name>A0A3M7SG59_BRAPC</name>
<evidence type="ECO:0000313" key="1">
    <source>
        <dbReference type="EMBL" id="RNA34709.1"/>
    </source>
</evidence>